<evidence type="ECO:0008006" key="3">
    <source>
        <dbReference type="Google" id="ProtNLM"/>
    </source>
</evidence>
<dbReference type="SUPFAM" id="SSF89550">
    <property type="entry name" value="PHP domain-like"/>
    <property type="match status" value="1"/>
</dbReference>
<name>A0AA35VTS8_GEOBA</name>
<dbReference type="Gene3D" id="3.20.20.140">
    <property type="entry name" value="Metal-dependent hydrolases"/>
    <property type="match status" value="1"/>
</dbReference>
<reference evidence="1" key="1">
    <citation type="submission" date="2023-03" db="EMBL/GenBank/DDBJ databases">
        <authorList>
            <person name="Steffen K."/>
            <person name="Cardenas P."/>
        </authorList>
    </citation>
    <scope>NUCLEOTIDE SEQUENCE</scope>
</reference>
<accession>A0AA35VTS8</accession>
<dbReference type="AlphaFoldDB" id="A0AA35VTS8"/>
<gene>
    <name evidence="1" type="ORF">GBAR_LOCUS869</name>
</gene>
<sequence>MVRLDIHTHVGEMFGFQPPTPEMAEIVIGQIQSAGLDGIAVTDHWRRDWGLALHRVVEREFPNQVIIIPGQEIDVRPASSPFDEYHCTELYLPGGRLVRTYCHPGYYTPNIIIEEGIHGIEVTNHHHDWHIRRPLVERVAETHDLLSFNVSDANILHEIGAGSTEVDLDEMMRRAIPLD</sequence>
<dbReference type="EMBL" id="CASHTH010000132">
    <property type="protein sequence ID" value="CAI7991955.1"/>
    <property type="molecule type" value="Genomic_DNA"/>
</dbReference>
<protein>
    <recommendedName>
        <fullName evidence="3">PHP domain-containing protein</fullName>
    </recommendedName>
</protein>
<keyword evidence="2" id="KW-1185">Reference proteome</keyword>
<proteinExistence type="predicted"/>
<comment type="caution">
    <text evidence="1">The sequence shown here is derived from an EMBL/GenBank/DDBJ whole genome shotgun (WGS) entry which is preliminary data.</text>
</comment>
<evidence type="ECO:0000313" key="1">
    <source>
        <dbReference type="EMBL" id="CAI7991955.1"/>
    </source>
</evidence>
<evidence type="ECO:0000313" key="2">
    <source>
        <dbReference type="Proteomes" id="UP001174909"/>
    </source>
</evidence>
<dbReference type="Proteomes" id="UP001174909">
    <property type="component" value="Unassembled WGS sequence"/>
</dbReference>
<organism evidence="1 2">
    <name type="scientific">Geodia barretti</name>
    <name type="common">Barrett's horny sponge</name>
    <dbReference type="NCBI Taxonomy" id="519541"/>
    <lineage>
        <taxon>Eukaryota</taxon>
        <taxon>Metazoa</taxon>
        <taxon>Porifera</taxon>
        <taxon>Demospongiae</taxon>
        <taxon>Heteroscleromorpha</taxon>
        <taxon>Tetractinellida</taxon>
        <taxon>Astrophorina</taxon>
        <taxon>Geodiidae</taxon>
        <taxon>Geodia</taxon>
    </lineage>
</organism>
<dbReference type="InterPro" id="IPR016195">
    <property type="entry name" value="Pol/histidinol_Pase-like"/>
</dbReference>